<gene>
    <name evidence="1" type="ORF">rosmuc_03301</name>
</gene>
<dbReference type="AlphaFoldDB" id="A0A0A0HIN8"/>
<dbReference type="RefSeq" id="WP_102105834.1">
    <property type="nucleotide sequence ID" value="NZ_KN293975.1"/>
</dbReference>
<reference evidence="1 2" key="1">
    <citation type="submission" date="2013-01" db="EMBL/GenBank/DDBJ databases">
        <authorList>
            <person name="Fiebig A."/>
            <person name="Goeker M."/>
            <person name="Klenk H.-P.P."/>
        </authorList>
    </citation>
    <scope>NUCLEOTIDE SEQUENCE [LARGE SCALE GENOMIC DNA]</scope>
    <source>
        <strain evidence="1 2">DSM 17069</strain>
    </source>
</reference>
<sequence length="212" mass="23446">MTSRVLPVLKSLLKENEKIRASLQDLEEVPSSADRDISAYIRSVEGVMVLDRDEMTDWIYWSASLRKGNDWTARQQLLDKVGSVVKREIEMIEDAGENRFLSNPVMSTSLNQTLIIDLHESLAELVNRFSNTNTLTRSGSPLDDLTRTTVIAMLEGAIAMIKSPVVDAGYMKNLKGTIATTSKKVAAKGVENGLSVIMDNVVELIGKIFSNN</sequence>
<dbReference type="HOGENOM" id="CLU_1298985_0_0_5"/>
<evidence type="ECO:0000313" key="2">
    <source>
        <dbReference type="Proteomes" id="UP000030021"/>
    </source>
</evidence>
<evidence type="ECO:0000313" key="1">
    <source>
        <dbReference type="EMBL" id="KGM87000.1"/>
    </source>
</evidence>
<dbReference type="EMBL" id="AONH01000016">
    <property type="protein sequence ID" value="KGM87000.1"/>
    <property type="molecule type" value="Genomic_DNA"/>
</dbReference>
<proteinExistence type="predicted"/>
<protein>
    <submittedName>
        <fullName evidence="1">Uncharacterized protein</fullName>
    </submittedName>
</protein>
<organism evidence="1 2">
    <name type="scientific">Roseovarius mucosus DSM 17069</name>
    <dbReference type="NCBI Taxonomy" id="1288298"/>
    <lineage>
        <taxon>Bacteria</taxon>
        <taxon>Pseudomonadati</taxon>
        <taxon>Pseudomonadota</taxon>
        <taxon>Alphaproteobacteria</taxon>
        <taxon>Rhodobacterales</taxon>
        <taxon>Roseobacteraceae</taxon>
        <taxon>Roseovarius</taxon>
    </lineage>
</organism>
<dbReference type="Proteomes" id="UP000030021">
    <property type="component" value="Unassembled WGS sequence"/>
</dbReference>
<accession>A0A0A0HIN8</accession>
<comment type="caution">
    <text evidence="1">The sequence shown here is derived from an EMBL/GenBank/DDBJ whole genome shotgun (WGS) entry which is preliminary data.</text>
</comment>
<name>A0A0A0HIN8_9RHOB</name>